<accession>A0ABT1IF22</accession>
<sequence>MAFTFRAALTTLSLGAALAATAVLTTAPAQASTTETHRVCQTVLAPLAPGETASKVLSKRCFDEPVNAAAQRRPLPDELLVTFYEDEGQGGDESEVYGGETCDSEGYGISDMDDVQDETDGVSSYTLFGDCDVSEKFDDYDFEGSSSGLIFGQNQPWVGATWNDGGIKSFSLHS</sequence>
<evidence type="ECO:0000313" key="3">
    <source>
        <dbReference type="Proteomes" id="UP001205185"/>
    </source>
</evidence>
<protein>
    <recommendedName>
        <fullName evidence="4">Peptidase inhibitor family I36</fullName>
    </recommendedName>
</protein>
<comment type="caution">
    <text evidence="2">The sequence shown here is derived from an EMBL/GenBank/DDBJ whole genome shotgun (WGS) entry which is preliminary data.</text>
</comment>
<evidence type="ECO:0000256" key="1">
    <source>
        <dbReference type="SAM" id="SignalP"/>
    </source>
</evidence>
<dbReference type="Gene3D" id="2.60.20.10">
    <property type="entry name" value="Crystallins"/>
    <property type="match status" value="1"/>
</dbReference>
<keyword evidence="3" id="KW-1185">Reference proteome</keyword>
<gene>
    <name evidence="2" type="ORF">LV75_003685</name>
</gene>
<evidence type="ECO:0000313" key="2">
    <source>
        <dbReference type="EMBL" id="MCP2271173.1"/>
    </source>
</evidence>
<evidence type="ECO:0008006" key="4">
    <source>
        <dbReference type="Google" id="ProtNLM"/>
    </source>
</evidence>
<dbReference type="InterPro" id="IPR006311">
    <property type="entry name" value="TAT_signal"/>
</dbReference>
<reference evidence="2 3" key="1">
    <citation type="submission" date="2022-06" db="EMBL/GenBank/DDBJ databases">
        <title>Genomic Encyclopedia of Archaeal and Bacterial Type Strains, Phase II (KMG-II): from individual species to whole genera.</title>
        <authorList>
            <person name="Goeker M."/>
        </authorList>
    </citation>
    <scope>NUCLEOTIDE SEQUENCE [LARGE SCALE GENOMIC DNA]</scope>
    <source>
        <strain evidence="2 3">DSM 44255</strain>
    </source>
</reference>
<name>A0ABT1IF22_9PSEU</name>
<feature type="signal peptide" evidence="1">
    <location>
        <begin position="1"/>
        <end position="31"/>
    </location>
</feature>
<keyword evidence="1" id="KW-0732">Signal</keyword>
<dbReference type="Proteomes" id="UP001205185">
    <property type="component" value="Unassembled WGS sequence"/>
</dbReference>
<feature type="chain" id="PRO_5045956363" description="Peptidase inhibitor family I36" evidence="1">
    <location>
        <begin position="32"/>
        <end position="174"/>
    </location>
</feature>
<organism evidence="2 3">
    <name type="scientific">Actinokineospora diospyrosa</name>
    <dbReference type="NCBI Taxonomy" id="103728"/>
    <lineage>
        <taxon>Bacteria</taxon>
        <taxon>Bacillati</taxon>
        <taxon>Actinomycetota</taxon>
        <taxon>Actinomycetes</taxon>
        <taxon>Pseudonocardiales</taxon>
        <taxon>Pseudonocardiaceae</taxon>
        <taxon>Actinokineospora</taxon>
    </lineage>
</organism>
<proteinExistence type="predicted"/>
<dbReference type="EMBL" id="JAMTCO010000008">
    <property type="protein sequence ID" value="MCP2271173.1"/>
    <property type="molecule type" value="Genomic_DNA"/>
</dbReference>
<dbReference type="PROSITE" id="PS51318">
    <property type="entry name" value="TAT"/>
    <property type="match status" value="1"/>
</dbReference>